<keyword evidence="2" id="KW-0813">Transport</keyword>
<keyword evidence="7 9" id="KW-1133">Transmembrane helix</keyword>
<comment type="caution">
    <text evidence="11">The sequence shown here is derived from an EMBL/GenBank/DDBJ whole genome shotgun (WGS) entry which is preliminary data.</text>
</comment>
<dbReference type="PROSITE" id="PS50893">
    <property type="entry name" value="ABC_TRANSPORTER_2"/>
    <property type="match status" value="1"/>
</dbReference>
<dbReference type="GO" id="GO:0005524">
    <property type="term" value="F:ATP binding"/>
    <property type="evidence" value="ECO:0007669"/>
    <property type="project" value="UniProtKB-KW"/>
</dbReference>
<keyword evidence="5" id="KW-0547">Nucleotide-binding</keyword>
<dbReference type="EMBL" id="JAGQLK010000069">
    <property type="protein sequence ID" value="MCA9383435.1"/>
    <property type="molecule type" value="Genomic_DNA"/>
</dbReference>
<dbReference type="InterPro" id="IPR003593">
    <property type="entry name" value="AAA+_ATPase"/>
</dbReference>
<dbReference type="InterPro" id="IPR036640">
    <property type="entry name" value="ABC1_TM_sf"/>
</dbReference>
<keyword evidence="6 11" id="KW-0067">ATP-binding</keyword>
<dbReference type="PANTHER" id="PTHR43394">
    <property type="entry name" value="ATP-DEPENDENT PERMEASE MDL1, MITOCHONDRIAL"/>
    <property type="match status" value="1"/>
</dbReference>
<evidence type="ECO:0000259" key="10">
    <source>
        <dbReference type="PROSITE" id="PS50893"/>
    </source>
</evidence>
<dbReference type="GO" id="GO:0005886">
    <property type="term" value="C:plasma membrane"/>
    <property type="evidence" value="ECO:0007669"/>
    <property type="project" value="UniProtKB-SubCell"/>
</dbReference>
<evidence type="ECO:0000256" key="4">
    <source>
        <dbReference type="ARBA" id="ARBA00022692"/>
    </source>
</evidence>
<evidence type="ECO:0000256" key="6">
    <source>
        <dbReference type="ARBA" id="ARBA00022840"/>
    </source>
</evidence>
<dbReference type="SUPFAM" id="SSF52540">
    <property type="entry name" value="P-loop containing nucleoside triphosphate hydrolases"/>
    <property type="match status" value="1"/>
</dbReference>
<dbReference type="GO" id="GO:0015421">
    <property type="term" value="F:ABC-type oligopeptide transporter activity"/>
    <property type="evidence" value="ECO:0007669"/>
    <property type="project" value="TreeGrafter"/>
</dbReference>
<keyword evidence="4 9" id="KW-0812">Transmembrane</keyword>
<dbReference type="SMART" id="SM00382">
    <property type="entry name" value="AAA"/>
    <property type="match status" value="1"/>
</dbReference>
<comment type="subcellular location">
    <subcellularLocation>
        <location evidence="1">Cell membrane</location>
        <topology evidence="1">Multi-pass membrane protein</topology>
    </subcellularLocation>
</comment>
<organism evidence="11 12">
    <name type="scientific">Candidatus Dojkabacteria bacterium</name>
    <dbReference type="NCBI Taxonomy" id="2099670"/>
    <lineage>
        <taxon>Bacteria</taxon>
        <taxon>Candidatus Dojkabacteria</taxon>
    </lineage>
</organism>
<evidence type="ECO:0000256" key="2">
    <source>
        <dbReference type="ARBA" id="ARBA00022448"/>
    </source>
</evidence>
<evidence type="ECO:0000313" key="12">
    <source>
        <dbReference type="Proteomes" id="UP000783287"/>
    </source>
</evidence>
<accession>A0A955L5U9</accession>
<dbReference type="FunFam" id="3.40.50.300:FF:000221">
    <property type="entry name" value="Multidrug ABC transporter ATP-binding protein"/>
    <property type="match status" value="1"/>
</dbReference>
<proteinExistence type="predicted"/>
<evidence type="ECO:0000256" key="5">
    <source>
        <dbReference type="ARBA" id="ARBA00022741"/>
    </source>
</evidence>
<evidence type="ECO:0000256" key="7">
    <source>
        <dbReference type="ARBA" id="ARBA00022989"/>
    </source>
</evidence>
<reference evidence="11" key="2">
    <citation type="journal article" date="2021" name="Microbiome">
        <title>Successional dynamics and alternative stable states in a saline activated sludge microbial community over 9 years.</title>
        <authorList>
            <person name="Wang Y."/>
            <person name="Ye J."/>
            <person name="Ju F."/>
            <person name="Liu L."/>
            <person name="Boyd J.A."/>
            <person name="Deng Y."/>
            <person name="Parks D.H."/>
            <person name="Jiang X."/>
            <person name="Yin X."/>
            <person name="Woodcroft B.J."/>
            <person name="Tyson G.W."/>
            <person name="Hugenholtz P."/>
            <person name="Polz M.F."/>
            <person name="Zhang T."/>
        </authorList>
    </citation>
    <scope>NUCLEOTIDE SEQUENCE</scope>
    <source>
        <strain evidence="11">HKST-UBA14</strain>
    </source>
</reference>
<sequence length="601" mass="68300">MESFKTVIKIWIITAKVTPKKFTVAVFTMLLTSSMPVLASYVLAQAIGELSSIGDGFDKDRLFLMVVFYIVFTLIQETADELFNSMSSLLMRYDISRYFIDIVFKKINEVDLEFFENTKYADLKAKALDTYEWRPGDLMRVSIYAAQKFVEAFIAGAAILMLIPTETLFILLAILPSLITDYKFQAGAWDIWTTDTKTRREYGYLLNISNDHEVKFTKELRLLGLGNYFREMLNKLVLSVHLKQQRIQEKRMIGKILVNLVPITVIGYILFALTNQVIAGELSIANFTFIVTNVIVFKNRFTFAMFDLAFTMSEAKYVRDVFNFLAVEPEIKDKPNAISNIQSPPSIEFKNLTFRYPGTKKDVLTNFNLKIEAGQSIALVGENGVGKSTIVKLLLRFYDPTEGAILINGVDLKDLNIESWRTEVAALLQDFRTFKMITIEDNIGLGKLAKYIDQKKQTGNKDTLVEIIESSKQAKSHPFIGEEGYQQRVGREFGGDEFSGGETQRLALARTFYRNAGLIIMDEPTSAVDAKAEMQIFQSIEDHLKQKTVIFVSHRFSTVRVADRILVMQNGSIVEDGTHEELLAKEGIYSEMFRAQAKGYE</sequence>
<gene>
    <name evidence="11" type="ORF">KC909_03655</name>
</gene>
<dbReference type="Gene3D" id="3.40.50.300">
    <property type="entry name" value="P-loop containing nucleotide triphosphate hydrolases"/>
    <property type="match status" value="1"/>
</dbReference>
<dbReference type="Pfam" id="PF00005">
    <property type="entry name" value="ABC_tran"/>
    <property type="match status" value="1"/>
</dbReference>
<evidence type="ECO:0000256" key="9">
    <source>
        <dbReference type="SAM" id="Phobius"/>
    </source>
</evidence>
<dbReference type="InterPro" id="IPR039421">
    <property type="entry name" value="Type_1_exporter"/>
</dbReference>
<dbReference type="AlphaFoldDB" id="A0A955L5U9"/>
<evidence type="ECO:0000256" key="8">
    <source>
        <dbReference type="ARBA" id="ARBA00023136"/>
    </source>
</evidence>
<keyword evidence="3" id="KW-1003">Cell membrane</keyword>
<keyword evidence="8 9" id="KW-0472">Membrane</keyword>
<dbReference type="SUPFAM" id="SSF90123">
    <property type="entry name" value="ABC transporter transmembrane region"/>
    <property type="match status" value="1"/>
</dbReference>
<dbReference type="Gene3D" id="1.20.1560.10">
    <property type="entry name" value="ABC transporter type 1, transmembrane domain"/>
    <property type="match status" value="1"/>
</dbReference>
<feature type="transmembrane region" description="Helical" evidence="9">
    <location>
        <begin position="152"/>
        <end position="175"/>
    </location>
</feature>
<reference evidence="11" key="1">
    <citation type="submission" date="2020-04" db="EMBL/GenBank/DDBJ databases">
        <authorList>
            <person name="Zhang T."/>
        </authorList>
    </citation>
    <scope>NUCLEOTIDE SEQUENCE</scope>
    <source>
        <strain evidence="11">HKST-UBA14</strain>
    </source>
</reference>
<name>A0A955L5U9_9BACT</name>
<feature type="transmembrane region" description="Helical" evidence="9">
    <location>
        <begin position="22"/>
        <end position="42"/>
    </location>
</feature>
<feature type="transmembrane region" description="Helical" evidence="9">
    <location>
        <begin position="252"/>
        <end position="271"/>
    </location>
</feature>
<dbReference type="Proteomes" id="UP000783287">
    <property type="component" value="Unassembled WGS sequence"/>
</dbReference>
<protein>
    <submittedName>
        <fullName evidence="11">ABC transporter ATP-binding protein</fullName>
    </submittedName>
</protein>
<evidence type="ECO:0000256" key="3">
    <source>
        <dbReference type="ARBA" id="ARBA00022475"/>
    </source>
</evidence>
<feature type="domain" description="ABC transporter" evidence="10">
    <location>
        <begin position="347"/>
        <end position="595"/>
    </location>
</feature>
<dbReference type="PANTHER" id="PTHR43394:SF1">
    <property type="entry name" value="ATP-BINDING CASSETTE SUB-FAMILY B MEMBER 10, MITOCHONDRIAL"/>
    <property type="match status" value="1"/>
</dbReference>
<evidence type="ECO:0000256" key="1">
    <source>
        <dbReference type="ARBA" id="ARBA00004651"/>
    </source>
</evidence>
<dbReference type="GO" id="GO:0016887">
    <property type="term" value="F:ATP hydrolysis activity"/>
    <property type="evidence" value="ECO:0007669"/>
    <property type="project" value="InterPro"/>
</dbReference>
<dbReference type="InterPro" id="IPR027417">
    <property type="entry name" value="P-loop_NTPase"/>
</dbReference>
<dbReference type="InterPro" id="IPR003439">
    <property type="entry name" value="ABC_transporter-like_ATP-bd"/>
</dbReference>
<evidence type="ECO:0000313" key="11">
    <source>
        <dbReference type="EMBL" id="MCA9383435.1"/>
    </source>
</evidence>